<dbReference type="GO" id="GO:0008817">
    <property type="term" value="F:corrinoid adenosyltransferase activity"/>
    <property type="evidence" value="ECO:0007669"/>
    <property type="project" value="InterPro"/>
</dbReference>
<accession>A0A1G6JHC5</accession>
<dbReference type="Gene3D" id="3.40.50.300">
    <property type="entry name" value="P-loop containing nucleotide triphosphate hydrolases"/>
    <property type="match status" value="1"/>
</dbReference>
<dbReference type="PANTHER" id="PTHR46638">
    <property type="entry name" value="CORRINOID ADENOSYLTRANSFERASE"/>
    <property type="match status" value="1"/>
</dbReference>
<proteinExistence type="predicted"/>
<evidence type="ECO:0000313" key="2">
    <source>
        <dbReference type="Proteomes" id="UP000198943"/>
    </source>
</evidence>
<dbReference type="InterPro" id="IPR003724">
    <property type="entry name" value="CblAdoTrfase_CobA"/>
</dbReference>
<dbReference type="RefSeq" id="WP_093729568.1">
    <property type="nucleotide sequence ID" value="NZ_FMYW01000003.1"/>
</dbReference>
<protein>
    <submittedName>
        <fullName evidence="1">Cob(I)alamin adenosyltransferase</fullName>
    </submittedName>
</protein>
<dbReference type="GO" id="GO:0009236">
    <property type="term" value="P:cobalamin biosynthetic process"/>
    <property type="evidence" value="ECO:0007669"/>
    <property type="project" value="InterPro"/>
</dbReference>
<organism evidence="1 2">
    <name type="scientific">Succiniclasticum ruminis</name>
    <dbReference type="NCBI Taxonomy" id="40841"/>
    <lineage>
        <taxon>Bacteria</taxon>
        <taxon>Bacillati</taxon>
        <taxon>Bacillota</taxon>
        <taxon>Negativicutes</taxon>
        <taxon>Acidaminococcales</taxon>
        <taxon>Acidaminococcaceae</taxon>
        <taxon>Succiniclasticum</taxon>
    </lineage>
</organism>
<sequence length="178" mass="19807">MDKSKLGLIHIYTGDGKGKTTAALGLILRASGRGLKVVLGQFLKGRETGELHTLSLLPGVTVFRGKPLTKFSFQMNEQEKAEVLQSHNEFIQELASYCRQEETDLLVLDEVIGACGTHLLDESLLIDFLKHKPEHLEVVMTGRNPSPELLELADYVSEICKRKHPFDKGIPAREGIEK</sequence>
<dbReference type="PIRSF" id="PIRSF015617">
    <property type="entry name" value="Adensltrnsf_CobA"/>
    <property type="match status" value="1"/>
</dbReference>
<dbReference type="EMBL" id="FMYW01000003">
    <property type="protein sequence ID" value="SDC18103.1"/>
    <property type="molecule type" value="Genomic_DNA"/>
</dbReference>
<name>A0A1G6JHC5_9FIRM</name>
<dbReference type="AlphaFoldDB" id="A0A1G6JHC5"/>
<dbReference type="InterPro" id="IPR027417">
    <property type="entry name" value="P-loop_NTPase"/>
</dbReference>
<dbReference type="Pfam" id="PF02572">
    <property type="entry name" value="CobA_CobO_BtuR"/>
    <property type="match status" value="1"/>
</dbReference>
<dbReference type="SUPFAM" id="SSF52540">
    <property type="entry name" value="P-loop containing nucleoside triphosphate hydrolases"/>
    <property type="match status" value="1"/>
</dbReference>
<keyword evidence="2" id="KW-1185">Reference proteome</keyword>
<dbReference type="PANTHER" id="PTHR46638:SF1">
    <property type="entry name" value="CORRINOID ADENOSYLTRANSFERASE"/>
    <property type="match status" value="1"/>
</dbReference>
<keyword evidence="1" id="KW-0808">Transferase</keyword>
<reference evidence="2" key="1">
    <citation type="submission" date="2016-10" db="EMBL/GenBank/DDBJ databases">
        <authorList>
            <person name="Varghese N."/>
            <person name="Submissions S."/>
        </authorList>
    </citation>
    <scope>NUCLEOTIDE SEQUENCE [LARGE SCALE GENOMIC DNA]</scope>
    <source>
        <strain evidence="2">DSM 11005</strain>
    </source>
</reference>
<dbReference type="Proteomes" id="UP000198943">
    <property type="component" value="Unassembled WGS sequence"/>
</dbReference>
<gene>
    <name evidence="1" type="ORF">SAMN04487864_103121</name>
</gene>
<evidence type="ECO:0000313" key="1">
    <source>
        <dbReference type="EMBL" id="SDC18103.1"/>
    </source>
</evidence>
<dbReference type="GO" id="GO:0005524">
    <property type="term" value="F:ATP binding"/>
    <property type="evidence" value="ECO:0007669"/>
    <property type="project" value="InterPro"/>
</dbReference>
<dbReference type="OrthoDB" id="9810309at2"/>